<dbReference type="PANTHER" id="PTHR47973">
    <property type="entry name" value="CYSTEINE-RICH RECEPTOR-LIKE PROTEIN KINASE 3"/>
    <property type="match status" value="1"/>
</dbReference>
<dbReference type="RefSeq" id="XP_022753616.1">
    <property type="nucleotide sequence ID" value="XM_022897881.1"/>
</dbReference>
<name>A0A6P5ZMR4_DURZI</name>
<keyword evidence="2" id="KW-0547">Nucleotide-binding</keyword>
<evidence type="ECO:0000256" key="3">
    <source>
        <dbReference type="ARBA" id="ARBA00022777"/>
    </source>
</evidence>
<keyword evidence="1" id="KW-0808">Transferase</keyword>
<evidence type="ECO:0000259" key="5">
    <source>
        <dbReference type="PROSITE" id="PS50011"/>
    </source>
</evidence>
<reference evidence="7" key="1">
    <citation type="submission" date="2025-08" db="UniProtKB">
        <authorList>
            <consortium name="RefSeq"/>
        </authorList>
    </citation>
    <scope>IDENTIFICATION</scope>
    <source>
        <tissue evidence="7">Fruit stalk</tissue>
    </source>
</reference>
<sequence length="131" mass="14929">MAFQVILAKVNRNGDRVSSIHSSYIGLKSKYHHKDIKTSNILLDGNFNPRLGDFGLARLMDHDKNPVSTLSAGTVGYLAPEYLQQGNATKKTIRRPTERELNIQKMVNLVDWLWGFYREGRNLEAADKRLN</sequence>
<protein>
    <submittedName>
        <fullName evidence="7">Probable L-type lectin-domain containing receptor kinase S.7</fullName>
    </submittedName>
</protein>
<dbReference type="GO" id="GO:0005524">
    <property type="term" value="F:ATP binding"/>
    <property type="evidence" value="ECO:0007669"/>
    <property type="project" value="UniProtKB-KW"/>
</dbReference>
<dbReference type="Gene3D" id="1.10.510.10">
    <property type="entry name" value="Transferase(Phosphotransferase) domain 1"/>
    <property type="match status" value="1"/>
</dbReference>
<proteinExistence type="predicted"/>
<organism evidence="6 7">
    <name type="scientific">Durio zibethinus</name>
    <name type="common">Durian</name>
    <dbReference type="NCBI Taxonomy" id="66656"/>
    <lineage>
        <taxon>Eukaryota</taxon>
        <taxon>Viridiplantae</taxon>
        <taxon>Streptophyta</taxon>
        <taxon>Embryophyta</taxon>
        <taxon>Tracheophyta</taxon>
        <taxon>Spermatophyta</taxon>
        <taxon>Magnoliopsida</taxon>
        <taxon>eudicotyledons</taxon>
        <taxon>Gunneridae</taxon>
        <taxon>Pentapetalae</taxon>
        <taxon>rosids</taxon>
        <taxon>malvids</taxon>
        <taxon>Malvales</taxon>
        <taxon>Malvaceae</taxon>
        <taxon>Helicteroideae</taxon>
        <taxon>Durio</taxon>
    </lineage>
</organism>
<keyword evidence="6" id="KW-1185">Reference proteome</keyword>
<dbReference type="SUPFAM" id="SSF56112">
    <property type="entry name" value="Protein kinase-like (PK-like)"/>
    <property type="match status" value="1"/>
</dbReference>
<keyword evidence="4" id="KW-0067">ATP-binding</keyword>
<dbReference type="InterPro" id="IPR052059">
    <property type="entry name" value="CR_Ser/Thr_kinase"/>
</dbReference>
<evidence type="ECO:0000313" key="7">
    <source>
        <dbReference type="RefSeq" id="XP_022753616.1"/>
    </source>
</evidence>
<keyword evidence="7" id="KW-0675">Receptor</keyword>
<dbReference type="OrthoDB" id="989138at2759"/>
<keyword evidence="3 7" id="KW-0418">Kinase</keyword>
<dbReference type="Pfam" id="PF00069">
    <property type="entry name" value="Pkinase"/>
    <property type="match status" value="1"/>
</dbReference>
<gene>
    <name evidence="7" type="primary">LOC111301891</name>
</gene>
<accession>A0A6P5ZMR4</accession>
<dbReference type="Proteomes" id="UP000515121">
    <property type="component" value="Unplaced"/>
</dbReference>
<evidence type="ECO:0000313" key="6">
    <source>
        <dbReference type="Proteomes" id="UP000515121"/>
    </source>
</evidence>
<dbReference type="InterPro" id="IPR008271">
    <property type="entry name" value="Ser/Thr_kinase_AS"/>
</dbReference>
<dbReference type="PROSITE" id="PS50011">
    <property type="entry name" value="PROTEIN_KINASE_DOM"/>
    <property type="match status" value="1"/>
</dbReference>
<evidence type="ECO:0000256" key="4">
    <source>
        <dbReference type="ARBA" id="ARBA00022840"/>
    </source>
</evidence>
<dbReference type="PROSITE" id="PS00108">
    <property type="entry name" value="PROTEIN_KINASE_ST"/>
    <property type="match status" value="1"/>
</dbReference>
<evidence type="ECO:0000256" key="1">
    <source>
        <dbReference type="ARBA" id="ARBA00022679"/>
    </source>
</evidence>
<dbReference type="InterPro" id="IPR011009">
    <property type="entry name" value="Kinase-like_dom_sf"/>
</dbReference>
<dbReference type="InterPro" id="IPR000719">
    <property type="entry name" value="Prot_kinase_dom"/>
</dbReference>
<dbReference type="GeneID" id="111301891"/>
<feature type="domain" description="Protein kinase" evidence="5">
    <location>
        <begin position="1"/>
        <end position="131"/>
    </location>
</feature>
<evidence type="ECO:0000256" key="2">
    <source>
        <dbReference type="ARBA" id="ARBA00022741"/>
    </source>
</evidence>
<dbReference type="GO" id="GO:0004672">
    <property type="term" value="F:protein kinase activity"/>
    <property type="evidence" value="ECO:0007669"/>
    <property type="project" value="InterPro"/>
</dbReference>
<dbReference type="KEGG" id="dzi:111301891"/>
<dbReference type="AlphaFoldDB" id="A0A6P5ZMR4"/>